<organism evidence="2 3">
    <name type="scientific">Pseudo-nitzschia multistriata</name>
    <dbReference type="NCBI Taxonomy" id="183589"/>
    <lineage>
        <taxon>Eukaryota</taxon>
        <taxon>Sar</taxon>
        <taxon>Stramenopiles</taxon>
        <taxon>Ochrophyta</taxon>
        <taxon>Bacillariophyta</taxon>
        <taxon>Bacillariophyceae</taxon>
        <taxon>Bacillariophycidae</taxon>
        <taxon>Bacillariales</taxon>
        <taxon>Bacillariaceae</taxon>
        <taxon>Pseudo-nitzschia</taxon>
    </lineage>
</organism>
<reference evidence="2 3" key="1">
    <citation type="submission" date="2019-01" db="EMBL/GenBank/DDBJ databases">
        <authorList>
            <person name="Ferrante I. M."/>
        </authorList>
    </citation>
    <scope>NUCLEOTIDE SEQUENCE [LARGE SCALE GENOMIC DNA]</scope>
    <source>
        <strain evidence="2 3">B856</strain>
    </source>
</reference>
<gene>
    <name evidence="2" type="ORF">PSNMU_V1.4_AUG-EV-PASAV3_0082740</name>
</gene>
<dbReference type="OrthoDB" id="21467at2759"/>
<feature type="compositionally biased region" description="Basic and acidic residues" evidence="1">
    <location>
        <begin position="121"/>
        <end position="133"/>
    </location>
</feature>
<evidence type="ECO:0000256" key="1">
    <source>
        <dbReference type="SAM" id="MobiDB-lite"/>
    </source>
</evidence>
<feature type="region of interest" description="Disordered" evidence="1">
    <location>
        <begin position="41"/>
        <end position="146"/>
    </location>
</feature>
<feature type="compositionally biased region" description="Acidic residues" evidence="1">
    <location>
        <begin position="71"/>
        <end position="84"/>
    </location>
</feature>
<sequence length="146" mass="17066">MFFNTDEIIAKRTKKIQLEQQQRNKNLASSEKCKVITSRLVGREKKKRDRLKALGIDYDFPGYKSNRADFQEEYEPEETADTTETEAKETKSPKKRRKESMDSTHSEGSASKKKSKKKKRDSIDSIKEDETKKEKKSKSKKKRKSV</sequence>
<dbReference type="EMBL" id="CAACVS010000346">
    <property type="protein sequence ID" value="VEU41352.1"/>
    <property type="molecule type" value="Genomic_DNA"/>
</dbReference>
<evidence type="ECO:0000313" key="3">
    <source>
        <dbReference type="Proteomes" id="UP000291116"/>
    </source>
</evidence>
<evidence type="ECO:0000313" key="2">
    <source>
        <dbReference type="EMBL" id="VEU41352.1"/>
    </source>
</evidence>
<dbReference type="Proteomes" id="UP000291116">
    <property type="component" value="Unassembled WGS sequence"/>
</dbReference>
<feature type="compositionally biased region" description="Basic residues" evidence="1">
    <location>
        <begin position="134"/>
        <end position="146"/>
    </location>
</feature>
<protein>
    <submittedName>
        <fullName evidence="2">Uncharacterized protein</fullName>
    </submittedName>
</protein>
<name>A0A448ZH44_9STRA</name>
<accession>A0A448ZH44</accession>
<dbReference type="AlphaFoldDB" id="A0A448ZH44"/>
<keyword evidence="3" id="KW-1185">Reference proteome</keyword>
<proteinExistence type="predicted"/>
<feature type="compositionally biased region" description="Basic residues" evidence="1">
    <location>
        <begin position="111"/>
        <end position="120"/>
    </location>
</feature>